<organism evidence="2 3">
    <name type="scientific">Stylosanthes scabra</name>
    <dbReference type="NCBI Taxonomy" id="79078"/>
    <lineage>
        <taxon>Eukaryota</taxon>
        <taxon>Viridiplantae</taxon>
        <taxon>Streptophyta</taxon>
        <taxon>Embryophyta</taxon>
        <taxon>Tracheophyta</taxon>
        <taxon>Spermatophyta</taxon>
        <taxon>Magnoliopsida</taxon>
        <taxon>eudicotyledons</taxon>
        <taxon>Gunneridae</taxon>
        <taxon>Pentapetalae</taxon>
        <taxon>rosids</taxon>
        <taxon>fabids</taxon>
        <taxon>Fabales</taxon>
        <taxon>Fabaceae</taxon>
        <taxon>Papilionoideae</taxon>
        <taxon>50 kb inversion clade</taxon>
        <taxon>dalbergioids sensu lato</taxon>
        <taxon>Dalbergieae</taxon>
        <taxon>Pterocarpus clade</taxon>
        <taxon>Stylosanthes</taxon>
    </lineage>
</organism>
<reference evidence="2 3" key="1">
    <citation type="journal article" date="2023" name="Plants (Basel)">
        <title>Bridging the Gap: Combining Genomics and Transcriptomics Approaches to Understand Stylosanthes scabra, an Orphan Legume from the Brazilian Caatinga.</title>
        <authorList>
            <person name="Ferreira-Neto J.R.C."/>
            <person name="da Silva M.D."/>
            <person name="Binneck E."/>
            <person name="de Melo N.F."/>
            <person name="da Silva R.H."/>
            <person name="de Melo A.L.T.M."/>
            <person name="Pandolfi V."/>
            <person name="Bustamante F.O."/>
            <person name="Brasileiro-Vidal A.C."/>
            <person name="Benko-Iseppon A.M."/>
        </authorList>
    </citation>
    <scope>NUCLEOTIDE SEQUENCE [LARGE SCALE GENOMIC DNA]</scope>
    <source>
        <tissue evidence="2">Leaves</tissue>
    </source>
</reference>
<evidence type="ECO:0000256" key="1">
    <source>
        <dbReference type="SAM" id="MobiDB-lite"/>
    </source>
</evidence>
<sequence length="196" mass="20844">MEARSRRALSQACPSHTEEGRGSPRGLQAHEIHGRLGEEAQQTRGVLPHLEIRSGRLQQGGCCSESTARISDPALLGVGIGSKVCSEGSEPVPDYAASADGRRRRREGVREGVDAAASVRHKNVCVEEPEKRGGVPGGTAEQGILRGFRDGGVHEERLQRGAEPDGEVLLEHGVFQGGTRADMGGSAKQRDKALQL</sequence>
<proteinExistence type="predicted"/>
<gene>
    <name evidence="2" type="ORF">PIB30_009505</name>
</gene>
<evidence type="ECO:0000313" key="3">
    <source>
        <dbReference type="Proteomes" id="UP001341840"/>
    </source>
</evidence>
<dbReference type="Proteomes" id="UP001341840">
    <property type="component" value="Unassembled WGS sequence"/>
</dbReference>
<protein>
    <submittedName>
        <fullName evidence="2">Uncharacterized protein</fullName>
    </submittedName>
</protein>
<feature type="region of interest" description="Disordered" evidence="1">
    <location>
        <begin position="176"/>
        <end position="196"/>
    </location>
</feature>
<keyword evidence="3" id="KW-1185">Reference proteome</keyword>
<feature type="region of interest" description="Disordered" evidence="1">
    <location>
        <begin position="1"/>
        <end position="32"/>
    </location>
</feature>
<feature type="compositionally biased region" description="Basic and acidic residues" evidence="1">
    <location>
        <begin position="16"/>
        <end position="32"/>
    </location>
</feature>
<evidence type="ECO:0000313" key="2">
    <source>
        <dbReference type="EMBL" id="MED6204500.1"/>
    </source>
</evidence>
<name>A0ABU6Y5C5_9FABA</name>
<dbReference type="EMBL" id="JASCZI010241677">
    <property type="protein sequence ID" value="MED6204500.1"/>
    <property type="molecule type" value="Genomic_DNA"/>
</dbReference>
<comment type="caution">
    <text evidence="2">The sequence shown here is derived from an EMBL/GenBank/DDBJ whole genome shotgun (WGS) entry which is preliminary data.</text>
</comment>
<accession>A0ABU6Y5C5</accession>